<dbReference type="Gene3D" id="3.10.180.10">
    <property type="entry name" value="2,3-Dihydroxybiphenyl 1,2-Dioxygenase, domain 1"/>
    <property type="match status" value="1"/>
</dbReference>
<dbReference type="EMBL" id="JAOQIO010000007">
    <property type="protein sequence ID" value="MCU6791479.1"/>
    <property type="molecule type" value="Genomic_DNA"/>
</dbReference>
<accession>A0ABT2UA04</accession>
<organism evidence="3 4">
    <name type="scientific">Paenibacillus baimaensis</name>
    <dbReference type="NCBI Taxonomy" id="2982185"/>
    <lineage>
        <taxon>Bacteria</taxon>
        <taxon>Bacillati</taxon>
        <taxon>Bacillota</taxon>
        <taxon>Bacilli</taxon>
        <taxon>Bacillales</taxon>
        <taxon>Paenibacillaceae</taxon>
        <taxon>Paenibacillus</taxon>
    </lineage>
</organism>
<protein>
    <submittedName>
        <fullName evidence="3">VOC family protein</fullName>
    </submittedName>
</protein>
<evidence type="ECO:0000259" key="2">
    <source>
        <dbReference type="PROSITE" id="PS51819"/>
    </source>
</evidence>
<dbReference type="PANTHER" id="PTHR43048:SF3">
    <property type="entry name" value="METHYLMALONYL-COA EPIMERASE, MITOCHONDRIAL"/>
    <property type="match status" value="1"/>
</dbReference>
<comment type="caution">
    <text evidence="3">The sequence shown here is derived from an EMBL/GenBank/DDBJ whole genome shotgun (WGS) entry which is preliminary data.</text>
</comment>
<reference evidence="3 4" key="1">
    <citation type="submission" date="2022-09" db="EMBL/GenBank/DDBJ databases">
        <authorList>
            <person name="Han X.L."/>
            <person name="Wang Q."/>
            <person name="Lu T."/>
        </authorList>
    </citation>
    <scope>NUCLEOTIDE SEQUENCE [LARGE SCALE GENOMIC DNA]</scope>
    <source>
        <strain evidence="3 4">WQ 127069</strain>
    </source>
</reference>
<evidence type="ECO:0000313" key="3">
    <source>
        <dbReference type="EMBL" id="MCU6791479.1"/>
    </source>
</evidence>
<dbReference type="PANTHER" id="PTHR43048">
    <property type="entry name" value="METHYLMALONYL-COA EPIMERASE"/>
    <property type="match status" value="1"/>
</dbReference>
<dbReference type="PROSITE" id="PS51819">
    <property type="entry name" value="VOC"/>
    <property type="match status" value="1"/>
</dbReference>
<keyword evidence="4" id="KW-1185">Reference proteome</keyword>
<proteinExistence type="predicted"/>
<name>A0ABT2UA04_9BACL</name>
<dbReference type="Proteomes" id="UP001652445">
    <property type="component" value="Unassembled WGS sequence"/>
</dbReference>
<dbReference type="InterPro" id="IPR037523">
    <property type="entry name" value="VOC_core"/>
</dbReference>
<dbReference type="SUPFAM" id="SSF54593">
    <property type="entry name" value="Glyoxalase/Bleomycin resistance protein/Dihydroxybiphenyl dioxygenase"/>
    <property type="match status" value="1"/>
</dbReference>
<keyword evidence="1" id="KW-0479">Metal-binding</keyword>
<dbReference type="CDD" id="cd06587">
    <property type="entry name" value="VOC"/>
    <property type="match status" value="1"/>
</dbReference>
<dbReference type="InterPro" id="IPR029068">
    <property type="entry name" value="Glyas_Bleomycin-R_OHBP_Dase"/>
</dbReference>
<dbReference type="Pfam" id="PF13669">
    <property type="entry name" value="Glyoxalase_4"/>
    <property type="match status" value="1"/>
</dbReference>
<gene>
    <name evidence="3" type="ORF">OB236_04965</name>
</gene>
<dbReference type="InterPro" id="IPR051785">
    <property type="entry name" value="MMCE/EMCE_epimerase"/>
</dbReference>
<evidence type="ECO:0000256" key="1">
    <source>
        <dbReference type="ARBA" id="ARBA00022723"/>
    </source>
</evidence>
<feature type="domain" description="VOC" evidence="2">
    <location>
        <begin position="4"/>
        <end position="126"/>
    </location>
</feature>
<dbReference type="RefSeq" id="WP_262683022.1">
    <property type="nucleotide sequence ID" value="NZ_JAOQIO010000007.1"/>
</dbReference>
<evidence type="ECO:0000313" key="4">
    <source>
        <dbReference type="Proteomes" id="UP001652445"/>
    </source>
</evidence>
<sequence length="132" mass="15317">MIKKAEHIAIIVTDMDRSIEFYGGMLGYKLRIRGQNPRREMAFLYHENQTGFEIELIRDLQPEGEYSDKGIVNHLAFTVDNIEEAMDYYRIKGIEFNSNKPNTAIDGAQTIFFTGPDQELLQFVQPVKREQV</sequence>